<gene>
    <name evidence="3" type="ORF">SAMN06296028_1264</name>
</gene>
<dbReference type="RefSeq" id="WP_085108658.1">
    <property type="nucleotide sequence ID" value="NZ_FXAC01000026.1"/>
</dbReference>
<keyword evidence="2" id="KW-0472">Membrane</keyword>
<dbReference type="AlphaFoldDB" id="A0A1X7EA86"/>
<keyword evidence="4" id="KW-1185">Reference proteome</keyword>
<evidence type="ECO:0008006" key="5">
    <source>
        <dbReference type="Google" id="ProtNLM"/>
    </source>
</evidence>
<feature type="region of interest" description="Disordered" evidence="1">
    <location>
        <begin position="83"/>
        <end position="131"/>
    </location>
</feature>
<feature type="compositionally biased region" description="Low complexity" evidence="1">
    <location>
        <begin position="87"/>
        <end position="105"/>
    </location>
</feature>
<evidence type="ECO:0000256" key="1">
    <source>
        <dbReference type="SAM" id="MobiDB-lite"/>
    </source>
</evidence>
<dbReference type="EMBL" id="FXAC01000026">
    <property type="protein sequence ID" value="SMF30198.1"/>
    <property type="molecule type" value="Genomic_DNA"/>
</dbReference>
<sequence length="194" mass="19761">MSTPTNGPGPEGQSGNHYPQNGYPQQGGQGYPPQGGHPGYYQEPPKKKRKKWPWIVGAIVLLLILLFAGCAALIGGAAKSVNDSIQSSAPSESAEGGSSDGATSGKDQLQVDATASESATASYGAGGSMSTAEMGTTWTETVTAKTSDFFTVTVQDKSGASDAKVTCTLTRAGKTVQENSATGAYSIATCTDTP</sequence>
<dbReference type="InterPro" id="IPR038468">
    <property type="entry name" value="MmpS_C"/>
</dbReference>
<dbReference type="Proteomes" id="UP000192929">
    <property type="component" value="Unassembled WGS sequence"/>
</dbReference>
<keyword evidence="2" id="KW-0812">Transmembrane</keyword>
<organism evidence="3 4">
    <name type="scientific">Kocuria marina subsp. indica</name>
    <dbReference type="NCBI Taxonomy" id="1049583"/>
    <lineage>
        <taxon>Bacteria</taxon>
        <taxon>Bacillati</taxon>
        <taxon>Actinomycetota</taxon>
        <taxon>Actinomycetes</taxon>
        <taxon>Micrococcales</taxon>
        <taxon>Micrococcaceae</taxon>
        <taxon>Kocuria</taxon>
    </lineage>
</organism>
<proteinExistence type="predicted"/>
<feature type="compositionally biased region" description="Low complexity" evidence="1">
    <location>
        <begin position="31"/>
        <end position="43"/>
    </location>
</feature>
<evidence type="ECO:0000313" key="4">
    <source>
        <dbReference type="Proteomes" id="UP000192929"/>
    </source>
</evidence>
<feature type="region of interest" description="Disordered" evidence="1">
    <location>
        <begin position="1"/>
        <end position="47"/>
    </location>
</feature>
<feature type="transmembrane region" description="Helical" evidence="2">
    <location>
        <begin position="54"/>
        <end position="78"/>
    </location>
</feature>
<protein>
    <recommendedName>
        <fullName evidence="5">MmpS family membrane protein</fullName>
    </recommendedName>
</protein>
<evidence type="ECO:0000313" key="3">
    <source>
        <dbReference type="EMBL" id="SMF30198.1"/>
    </source>
</evidence>
<reference evidence="4" key="1">
    <citation type="submission" date="2017-04" db="EMBL/GenBank/DDBJ databases">
        <authorList>
            <person name="Varghese N."/>
            <person name="Submissions S."/>
        </authorList>
    </citation>
    <scope>NUCLEOTIDE SEQUENCE [LARGE SCALE GENOMIC DNA]</scope>
    <source>
        <strain evidence="4">NIO-1021</strain>
    </source>
</reference>
<name>A0A1X7EA86_9MICC</name>
<dbReference type="Gene3D" id="2.60.40.2880">
    <property type="entry name" value="MmpS1-5, C-terminal soluble domain"/>
    <property type="match status" value="1"/>
</dbReference>
<accession>A0A1X7EA86</accession>
<feature type="compositionally biased region" description="Polar residues" evidence="1">
    <location>
        <begin position="111"/>
        <end position="121"/>
    </location>
</feature>
<keyword evidence="2" id="KW-1133">Transmembrane helix</keyword>
<evidence type="ECO:0000256" key="2">
    <source>
        <dbReference type="SAM" id="Phobius"/>
    </source>
</evidence>